<dbReference type="RefSeq" id="WP_271322026.1">
    <property type="nucleotide sequence ID" value="NZ_JAAGKO020000024.1"/>
</dbReference>
<proteinExistence type="predicted"/>
<dbReference type="PROSITE" id="PS51318">
    <property type="entry name" value="TAT"/>
    <property type="match status" value="1"/>
</dbReference>
<organism evidence="2 3">
    <name type="scientific">Streptantibioticus silvisoli</name>
    <dbReference type="NCBI Taxonomy" id="2705255"/>
    <lineage>
        <taxon>Bacteria</taxon>
        <taxon>Bacillati</taxon>
        <taxon>Actinomycetota</taxon>
        <taxon>Actinomycetes</taxon>
        <taxon>Kitasatosporales</taxon>
        <taxon>Streptomycetaceae</taxon>
        <taxon>Streptantibioticus</taxon>
    </lineage>
</organism>
<evidence type="ECO:0008006" key="4">
    <source>
        <dbReference type="Google" id="ProtNLM"/>
    </source>
</evidence>
<keyword evidence="1" id="KW-0732">Signal</keyword>
<dbReference type="EMBL" id="JAAGKO020000024">
    <property type="protein sequence ID" value="MDI5964519.1"/>
    <property type="molecule type" value="Genomic_DNA"/>
</dbReference>
<keyword evidence="3" id="KW-1185">Reference proteome</keyword>
<gene>
    <name evidence="2" type="ORF">POF43_017610</name>
</gene>
<evidence type="ECO:0000256" key="1">
    <source>
        <dbReference type="SAM" id="SignalP"/>
    </source>
</evidence>
<reference evidence="2 3" key="1">
    <citation type="submission" date="2023-05" db="EMBL/GenBank/DDBJ databases">
        <title>Streptantibioticus silvisoli sp. nov., acidotolerant actinomycetes 1 from pine litter.</title>
        <authorList>
            <person name="Swiecimska M."/>
            <person name="Golinska P."/>
            <person name="Sangal V."/>
            <person name="Wachnowicz B."/>
            <person name="Goodfellow M."/>
        </authorList>
    </citation>
    <scope>NUCLEOTIDE SEQUENCE [LARGE SCALE GENOMIC DNA]</scope>
    <source>
        <strain evidence="2 3">SL54</strain>
    </source>
</reference>
<sequence>MSRSTILSRRSKAAVAAFALLAAGAVAGVTTAGSAQASAVPRATPGIVHPMDGSGTVTDPWVPEKNATIVCDSATQFGNYTPGVGHSDPINTLYRGTAIGVRYETSDHNSVMAYYAGADTKWGFVLRSCVQFA</sequence>
<feature type="signal peptide" evidence="1">
    <location>
        <begin position="1"/>
        <end position="27"/>
    </location>
</feature>
<comment type="caution">
    <text evidence="2">The sequence shown here is derived from an EMBL/GenBank/DDBJ whole genome shotgun (WGS) entry which is preliminary data.</text>
</comment>
<dbReference type="InterPro" id="IPR006311">
    <property type="entry name" value="TAT_signal"/>
</dbReference>
<accession>A0ABT6W2J8</accession>
<name>A0ABT6W2J8_9ACTN</name>
<protein>
    <recommendedName>
        <fullName evidence="4">Secreted protein</fullName>
    </recommendedName>
</protein>
<evidence type="ECO:0000313" key="3">
    <source>
        <dbReference type="Proteomes" id="UP001156398"/>
    </source>
</evidence>
<evidence type="ECO:0000313" key="2">
    <source>
        <dbReference type="EMBL" id="MDI5964519.1"/>
    </source>
</evidence>
<dbReference type="Proteomes" id="UP001156398">
    <property type="component" value="Unassembled WGS sequence"/>
</dbReference>
<feature type="chain" id="PRO_5046272408" description="Secreted protein" evidence="1">
    <location>
        <begin position="28"/>
        <end position="133"/>
    </location>
</feature>